<evidence type="ECO:0000256" key="2">
    <source>
        <dbReference type="SAM" id="Phobius"/>
    </source>
</evidence>
<dbReference type="Proteomes" id="UP000829364">
    <property type="component" value="Chromosome 8"/>
</dbReference>
<evidence type="ECO:0000313" key="4">
    <source>
        <dbReference type="Proteomes" id="UP000829364"/>
    </source>
</evidence>
<dbReference type="RefSeq" id="XP_047845936.1">
    <property type="nucleotide sequence ID" value="XM_047989931.1"/>
</dbReference>
<feature type="region of interest" description="Disordered" evidence="1">
    <location>
        <begin position="42"/>
        <end position="72"/>
    </location>
</feature>
<dbReference type="OrthoDB" id="4910100at2759"/>
<keyword evidence="2" id="KW-0812">Transmembrane</keyword>
<keyword evidence="2" id="KW-0472">Membrane</keyword>
<dbReference type="GeneID" id="72070292"/>
<proteinExistence type="predicted"/>
<evidence type="ECO:0000256" key="1">
    <source>
        <dbReference type="SAM" id="MobiDB-lite"/>
    </source>
</evidence>
<keyword evidence="2" id="KW-1133">Transmembrane helix</keyword>
<protein>
    <submittedName>
        <fullName evidence="3">Uncharacterized protein</fullName>
    </submittedName>
</protein>
<feature type="transmembrane region" description="Helical" evidence="2">
    <location>
        <begin position="6"/>
        <end position="28"/>
    </location>
</feature>
<name>A0A9Q8QMQ7_9HYPO</name>
<evidence type="ECO:0000313" key="3">
    <source>
        <dbReference type="EMBL" id="UNI22455.1"/>
    </source>
</evidence>
<keyword evidence="4" id="KW-1185">Reference proteome</keyword>
<organism evidence="3 4">
    <name type="scientific">Purpureocillium takamizusanense</name>
    <dbReference type="NCBI Taxonomy" id="2060973"/>
    <lineage>
        <taxon>Eukaryota</taxon>
        <taxon>Fungi</taxon>
        <taxon>Dikarya</taxon>
        <taxon>Ascomycota</taxon>
        <taxon>Pezizomycotina</taxon>
        <taxon>Sordariomycetes</taxon>
        <taxon>Hypocreomycetidae</taxon>
        <taxon>Hypocreales</taxon>
        <taxon>Ophiocordycipitaceae</taxon>
        <taxon>Purpureocillium</taxon>
    </lineage>
</organism>
<sequence length="72" mass="7973">MGAVGAAIKFIAIPIVLVVLAAFLIIFFRTRKRRAKDIEQAETFTEYRLPQPPPPTYNGPSIQQPAGPMNHP</sequence>
<dbReference type="AlphaFoldDB" id="A0A9Q8QMQ7"/>
<reference evidence="3" key="1">
    <citation type="submission" date="2021-11" db="EMBL/GenBank/DDBJ databases">
        <title>Purpureocillium_takamizusanense_genome.</title>
        <authorList>
            <person name="Nguyen N.-H."/>
        </authorList>
    </citation>
    <scope>NUCLEOTIDE SEQUENCE</scope>
    <source>
        <strain evidence="3">PT3</strain>
    </source>
</reference>
<dbReference type="EMBL" id="CP086361">
    <property type="protein sequence ID" value="UNI22455.1"/>
    <property type="molecule type" value="Genomic_DNA"/>
</dbReference>
<gene>
    <name evidence="3" type="ORF">JDV02_008344</name>
</gene>
<accession>A0A9Q8QMQ7</accession>
<dbReference type="KEGG" id="ptkz:JDV02_008344"/>